<evidence type="ECO:0000256" key="4">
    <source>
        <dbReference type="ARBA" id="ARBA00022989"/>
    </source>
</evidence>
<evidence type="ECO:0000256" key="3">
    <source>
        <dbReference type="ARBA" id="ARBA00022729"/>
    </source>
</evidence>
<evidence type="ECO:0000256" key="5">
    <source>
        <dbReference type="ARBA" id="ARBA00023136"/>
    </source>
</evidence>
<dbReference type="AlphaFoldDB" id="A0A2N9EVS6"/>
<dbReference type="PANTHER" id="PTHR31769">
    <property type="entry name" value="OS07G0462200 PROTEIN-RELATED"/>
    <property type="match status" value="1"/>
</dbReference>
<evidence type="ECO:0000256" key="2">
    <source>
        <dbReference type="ARBA" id="ARBA00022692"/>
    </source>
</evidence>
<keyword evidence="2 7" id="KW-0812">Transmembrane</keyword>
<dbReference type="Pfam" id="PF06749">
    <property type="entry name" value="DUF1218"/>
    <property type="match status" value="1"/>
</dbReference>
<proteinExistence type="inferred from homology"/>
<protein>
    <submittedName>
        <fullName evidence="8">Uncharacterized protein</fullName>
    </submittedName>
</protein>
<comment type="similarity">
    <text evidence="6">Belongs to the DESIGUAL family.</text>
</comment>
<feature type="transmembrane region" description="Helical" evidence="7">
    <location>
        <begin position="20"/>
        <end position="46"/>
    </location>
</feature>
<name>A0A2N9EVS6_FAGSY</name>
<keyword evidence="4 7" id="KW-1133">Transmembrane helix</keyword>
<reference evidence="8" key="1">
    <citation type="submission" date="2018-02" db="EMBL/GenBank/DDBJ databases">
        <authorList>
            <person name="Cohen D.B."/>
            <person name="Kent A.D."/>
        </authorList>
    </citation>
    <scope>NUCLEOTIDE SEQUENCE</scope>
</reference>
<dbReference type="InterPro" id="IPR052222">
    <property type="entry name" value="DESIGUAL"/>
</dbReference>
<dbReference type="InterPro" id="IPR009606">
    <property type="entry name" value="DEAL/Modifying_wall_lignin1/2"/>
</dbReference>
<keyword evidence="5 7" id="KW-0472">Membrane</keyword>
<accession>A0A2N9EVS6</accession>
<organism evidence="8">
    <name type="scientific">Fagus sylvatica</name>
    <name type="common">Beechnut</name>
    <dbReference type="NCBI Taxonomy" id="28930"/>
    <lineage>
        <taxon>Eukaryota</taxon>
        <taxon>Viridiplantae</taxon>
        <taxon>Streptophyta</taxon>
        <taxon>Embryophyta</taxon>
        <taxon>Tracheophyta</taxon>
        <taxon>Spermatophyta</taxon>
        <taxon>Magnoliopsida</taxon>
        <taxon>eudicotyledons</taxon>
        <taxon>Gunneridae</taxon>
        <taxon>Pentapetalae</taxon>
        <taxon>rosids</taxon>
        <taxon>fabids</taxon>
        <taxon>Fagales</taxon>
        <taxon>Fagaceae</taxon>
        <taxon>Fagus</taxon>
    </lineage>
</organism>
<evidence type="ECO:0000313" key="8">
    <source>
        <dbReference type="EMBL" id="SPC78915.1"/>
    </source>
</evidence>
<dbReference type="EMBL" id="OIVN01000358">
    <property type="protein sequence ID" value="SPC78915.1"/>
    <property type="molecule type" value="Genomic_DNA"/>
</dbReference>
<comment type="subcellular location">
    <subcellularLocation>
        <location evidence="1">Endomembrane system</location>
        <topology evidence="1">Multi-pass membrane protein</topology>
    </subcellularLocation>
</comment>
<evidence type="ECO:0000256" key="1">
    <source>
        <dbReference type="ARBA" id="ARBA00004127"/>
    </source>
</evidence>
<feature type="transmembrane region" description="Helical" evidence="7">
    <location>
        <begin position="58"/>
        <end position="80"/>
    </location>
</feature>
<evidence type="ECO:0000256" key="6">
    <source>
        <dbReference type="ARBA" id="ARBA00029467"/>
    </source>
</evidence>
<gene>
    <name evidence="8" type="ORF">FSB_LOCUS6797</name>
</gene>
<keyword evidence="3" id="KW-0732">Signal</keyword>
<dbReference type="GO" id="GO:0012505">
    <property type="term" value="C:endomembrane system"/>
    <property type="evidence" value="ECO:0007669"/>
    <property type="project" value="UniProtKB-SubCell"/>
</dbReference>
<sequence>MLVQHSETNYSYCFYHMDKASQLGCFSIILLISGQVIVMLGSSCFVGRNLSPGCSKAWAFVWFIASWVTFFTALGILLTASGTGAFPFDYMSKFSKMISISCEDMRTQMFEDGTYYIVYTFIASVLYFISYWNAQENV</sequence>
<evidence type="ECO:0000256" key="7">
    <source>
        <dbReference type="SAM" id="Phobius"/>
    </source>
</evidence>
<feature type="transmembrane region" description="Helical" evidence="7">
    <location>
        <begin position="115"/>
        <end position="134"/>
    </location>
</feature>